<gene>
    <name evidence="2" type="ORF">H257_02155</name>
</gene>
<proteinExistence type="predicted"/>
<evidence type="ECO:0000256" key="1">
    <source>
        <dbReference type="SAM" id="MobiDB-lite"/>
    </source>
</evidence>
<dbReference type="VEuPathDB" id="FungiDB:H257_02155"/>
<feature type="region of interest" description="Disordered" evidence="1">
    <location>
        <begin position="47"/>
        <end position="79"/>
    </location>
</feature>
<organism evidence="2">
    <name type="scientific">Aphanomyces astaci</name>
    <name type="common">Crayfish plague agent</name>
    <dbReference type="NCBI Taxonomy" id="112090"/>
    <lineage>
        <taxon>Eukaryota</taxon>
        <taxon>Sar</taxon>
        <taxon>Stramenopiles</taxon>
        <taxon>Oomycota</taxon>
        <taxon>Saprolegniomycetes</taxon>
        <taxon>Saprolegniales</taxon>
        <taxon>Verrucalvaceae</taxon>
        <taxon>Aphanomyces</taxon>
    </lineage>
</organism>
<dbReference type="GeneID" id="20804151"/>
<dbReference type="EMBL" id="KI913116">
    <property type="protein sequence ID" value="ETV87180.1"/>
    <property type="molecule type" value="Genomic_DNA"/>
</dbReference>
<dbReference type="AlphaFoldDB" id="W4H5A5"/>
<feature type="compositionally biased region" description="Basic and acidic residues" evidence="1">
    <location>
        <begin position="65"/>
        <end position="74"/>
    </location>
</feature>
<sequence>MPVLILGYHQQRVGFPRFQVRLVYRRPLRWPRCVELRLARGRQAFGRHGSDHSRVFRQSKPNGLAREEPLDRAQRPRRHGRDLSLVVWDVHKSEPNVGDDRRRVVHELPTQRILADVAPPRVVHDPVQR</sequence>
<accession>W4H5A5</accession>
<name>W4H5A5_APHAT</name>
<evidence type="ECO:0000313" key="2">
    <source>
        <dbReference type="EMBL" id="ETV87180.1"/>
    </source>
</evidence>
<reference evidence="2" key="1">
    <citation type="submission" date="2013-12" db="EMBL/GenBank/DDBJ databases">
        <title>The Genome Sequence of Aphanomyces astaci APO3.</title>
        <authorList>
            <consortium name="The Broad Institute Genomics Platform"/>
            <person name="Russ C."/>
            <person name="Tyler B."/>
            <person name="van West P."/>
            <person name="Dieguez-Uribeondo J."/>
            <person name="Young S.K."/>
            <person name="Zeng Q."/>
            <person name="Gargeya S."/>
            <person name="Fitzgerald M."/>
            <person name="Abouelleil A."/>
            <person name="Alvarado L."/>
            <person name="Chapman S.B."/>
            <person name="Gainer-Dewar J."/>
            <person name="Goldberg J."/>
            <person name="Griggs A."/>
            <person name="Gujja S."/>
            <person name="Hansen M."/>
            <person name="Howarth C."/>
            <person name="Imamovic A."/>
            <person name="Ireland A."/>
            <person name="Larimer J."/>
            <person name="McCowan C."/>
            <person name="Murphy C."/>
            <person name="Pearson M."/>
            <person name="Poon T.W."/>
            <person name="Priest M."/>
            <person name="Roberts A."/>
            <person name="Saif S."/>
            <person name="Shea T."/>
            <person name="Sykes S."/>
            <person name="Wortman J."/>
            <person name="Nusbaum C."/>
            <person name="Birren B."/>
        </authorList>
    </citation>
    <scope>NUCLEOTIDE SEQUENCE [LARGE SCALE GENOMIC DNA]</scope>
    <source>
        <strain evidence="2">APO3</strain>
    </source>
</reference>
<protein>
    <submittedName>
        <fullName evidence="2">Uncharacterized protein</fullName>
    </submittedName>
</protein>
<dbReference type="OrthoDB" id="10661457at2759"/>
<dbReference type="RefSeq" id="XP_009823979.1">
    <property type="nucleotide sequence ID" value="XM_009825677.1"/>
</dbReference>